<comment type="subcellular location">
    <subcellularLocation>
        <location evidence="1">Cytoplasm</location>
        <location evidence="1">Cytoskeleton</location>
        <location evidence="1">Microtubule organizing center</location>
        <location evidence="1">Centrosome</location>
        <location evidence="1">Centriole</location>
    </subcellularLocation>
</comment>
<evidence type="ECO:0000256" key="5">
    <source>
        <dbReference type="ARBA" id="ARBA00022527"/>
    </source>
</evidence>
<comment type="caution">
    <text evidence="21">The sequence shown here is derived from an EMBL/GenBank/DDBJ whole genome shotgun (WGS) entry which is preliminary data.</text>
</comment>
<dbReference type="PROSITE" id="PS00109">
    <property type="entry name" value="PROTEIN_KINASE_TYR"/>
    <property type="match status" value="1"/>
</dbReference>
<dbReference type="Pfam" id="PF00069">
    <property type="entry name" value="Pkinase"/>
    <property type="match status" value="1"/>
</dbReference>
<dbReference type="InterPro" id="IPR017441">
    <property type="entry name" value="Protein_kinase_ATP_BS"/>
</dbReference>
<dbReference type="Proteomes" id="UP001160148">
    <property type="component" value="Unassembled WGS sequence"/>
</dbReference>
<evidence type="ECO:0000256" key="7">
    <source>
        <dbReference type="ARBA" id="ARBA00022741"/>
    </source>
</evidence>
<evidence type="ECO:0000256" key="14">
    <source>
        <dbReference type="ARBA" id="ARBA00030924"/>
    </source>
</evidence>
<dbReference type="InterPro" id="IPR046437">
    <property type="entry name" value="Ser_Thr-PK_POLO_box_1_sf"/>
</dbReference>
<dbReference type="AlphaFoldDB" id="A0AAV0XJM4"/>
<dbReference type="Gene3D" id="3.30.1120.120">
    <property type="match status" value="1"/>
</dbReference>
<dbReference type="Gene3D" id="3.30.1120.130">
    <property type="match status" value="1"/>
</dbReference>
<evidence type="ECO:0000256" key="6">
    <source>
        <dbReference type="ARBA" id="ARBA00022679"/>
    </source>
</evidence>
<evidence type="ECO:0000256" key="1">
    <source>
        <dbReference type="ARBA" id="ARBA00004114"/>
    </source>
</evidence>
<dbReference type="PANTHER" id="PTHR24345:SF91">
    <property type="entry name" value="SERINE_THREONINE-PROTEIN KINASE PLK4"/>
    <property type="match status" value="1"/>
</dbReference>
<dbReference type="GO" id="GO:0046983">
    <property type="term" value="F:protein dimerization activity"/>
    <property type="evidence" value="ECO:0007669"/>
    <property type="project" value="InterPro"/>
</dbReference>
<evidence type="ECO:0000256" key="16">
    <source>
        <dbReference type="ARBA" id="ARBA00048347"/>
    </source>
</evidence>
<evidence type="ECO:0000259" key="18">
    <source>
        <dbReference type="PROSITE" id="PS50011"/>
    </source>
</evidence>
<accession>A0AAV0XJM4</accession>
<dbReference type="InterPro" id="IPR008266">
    <property type="entry name" value="Tyr_kinase_AS"/>
</dbReference>
<dbReference type="InterPro" id="IPR033698">
    <property type="entry name" value="POLO_box_Plk4_2"/>
</dbReference>
<name>A0AAV0XJM4_9HEMI</name>
<evidence type="ECO:0000256" key="10">
    <source>
        <dbReference type="ARBA" id="ARBA00022843"/>
    </source>
</evidence>
<dbReference type="Pfam" id="PF05699">
    <property type="entry name" value="Dimer_Tnp_hAT"/>
    <property type="match status" value="1"/>
</dbReference>
<comment type="catalytic activity">
    <reaction evidence="15">
        <text>L-threonyl-[protein] + ATP = O-phospho-L-threonyl-[protein] + ADP + H(+)</text>
        <dbReference type="Rhea" id="RHEA:46608"/>
        <dbReference type="Rhea" id="RHEA-COMP:11060"/>
        <dbReference type="Rhea" id="RHEA-COMP:11605"/>
        <dbReference type="ChEBI" id="CHEBI:15378"/>
        <dbReference type="ChEBI" id="CHEBI:30013"/>
        <dbReference type="ChEBI" id="CHEBI:30616"/>
        <dbReference type="ChEBI" id="CHEBI:61977"/>
        <dbReference type="ChEBI" id="CHEBI:456216"/>
        <dbReference type="EC" id="2.7.11.21"/>
    </reaction>
</comment>
<dbReference type="CDD" id="cd13114">
    <property type="entry name" value="POLO_box_Plk4_1"/>
    <property type="match status" value="1"/>
</dbReference>
<dbReference type="EC" id="2.7.11.21" evidence="2"/>
<dbReference type="Pfam" id="PF18409">
    <property type="entry name" value="Plk4_PB2"/>
    <property type="match status" value="1"/>
</dbReference>
<dbReference type="EMBL" id="CARXXK010000005">
    <property type="protein sequence ID" value="CAI6368227.1"/>
    <property type="molecule type" value="Genomic_DNA"/>
</dbReference>
<keyword evidence="8" id="KW-0418">Kinase</keyword>
<dbReference type="PROSITE" id="PS51984">
    <property type="entry name" value="CPB1"/>
    <property type="match status" value="1"/>
</dbReference>
<evidence type="ECO:0000256" key="17">
    <source>
        <dbReference type="PROSITE-ProRule" id="PRU10141"/>
    </source>
</evidence>
<dbReference type="PROSITE" id="PS51985">
    <property type="entry name" value="CPB2"/>
    <property type="match status" value="1"/>
</dbReference>
<dbReference type="InterPro" id="IPR000719">
    <property type="entry name" value="Prot_kinase_dom"/>
</dbReference>
<evidence type="ECO:0000259" key="19">
    <source>
        <dbReference type="PROSITE" id="PS51984"/>
    </source>
</evidence>
<proteinExistence type="predicted"/>
<sequence>MEIIDLQPQDILKDSFKASPLLFFAELPASFLKIKNIAAKYFSMFGSTYVCEQAFSRMKKIKNPYRSRLTDDHLHHVLRASTSDFNVKVSMLSYKTIPLSDSIDGYEKLELLGKGGFACVYHAQCRRTGHQVAIKEIDIWSMKKQNMIDRVRQEVKIHSQLKHPSILELYTFFEDCRHVYLVLELCHNGELLQYLKRNGNKLSEIEARYIIRQVVEGLLYLHKHNIVHRDMTLTNLLLTKDMRVKIADFGLATQLNSKDEKHMTMCGTPNYISPEVATRSSHGLETDLWGLGCLLYTLLVGHPPFDTDAIKSTLTKVVMSDFSLPNYLSNKAKDLINCLLRKNPRDRIDLQSVLNHDFMQEKIICDGPSIWFHQSHFTEDSGFNTISFNKEKCSSSTGLHYVRSIHNPSIEINHHNGNSNLNVLSACRDFHLNTEASKQECCTSNVIRSFHKHSNNFQNMYHIPPSQHSENRQFTVFDDKFLQSFKTFPETSSSNRMADCLSTVRLQKHRHKTKNKVLSILNNGDVCVEFIKMKSKSKEERVVEVIRISSDGQHMVIYRPNKDRGVTLHEEPPPIPVKGADEVYSYESLPQHHWKKYAYAAQFVKLIASKTAKVVFYSDEAKCLLMEDGKAFEAHFYNGSMVSSLGNGDIKIVVNGKPKSFSRPECLDESDKIIYIQFKKYYDHCCLVEKTLCTLDTSANSGVTVFPVTLGRRPIAKEKSDIPTNCKLKSSFLIKSGEICINYGDGSLVKLDTTTGKVKCVTTQGVVMVYDQKDRHLLPEWAKSCLKEIPHLLKPNEQTTGNWKWPNR</sequence>
<dbReference type="InterPro" id="IPR033699">
    <property type="entry name" value="POLO_box_Plk4_1"/>
</dbReference>
<keyword evidence="7 17" id="KW-0547">Nucleotide-binding</keyword>
<evidence type="ECO:0000256" key="13">
    <source>
        <dbReference type="ARBA" id="ARBA00030429"/>
    </source>
</evidence>
<evidence type="ECO:0000313" key="21">
    <source>
        <dbReference type="EMBL" id="CAI6368227.1"/>
    </source>
</evidence>
<evidence type="ECO:0000256" key="4">
    <source>
        <dbReference type="ARBA" id="ARBA00022490"/>
    </source>
</evidence>
<evidence type="ECO:0000256" key="15">
    <source>
        <dbReference type="ARBA" id="ARBA00047802"/>
    </source>
</evidence>
<protein>
    <recommendedName>
        <fullName evidence="3">Serine/threonine-protein kinase PLK4</fullName>
        <ecNumber evidence="2">2.7.11.21</ecNumber>
    </recommendedName>
    <alternativeName>
        <fullName evidence="12">Polo-like kinase 4</fullName>
    </alternativeName>
    <alternativeName>
        <fullName evidence="13 14">Serine/threonine-protein kinase SAK</fullName>
    </alternativeName>
</protein>
<evidence type="ECO:0000256" key="8">
    <source>
        <dbReference type="ARBA" id="ARBA00022777"/>
    </source>
</evidence>
<dbReference type="GO" id="GO:0005634">
    <property type="term" value="C:nucleus"/>
    <property type="evidence" value="ECO:0007669"/>
    <property type="project" value="TreeGrafter"/>
</dbReference>
<evidence type="ECO:0000313" key="22">
    <source>
        <dbReference type="Proteomes" id="UP001160148"/>
    </source>
</evidence>
<dbReference type="InterPro" id="IPR008906">
    <property type="entry name" value="HATC_C_dom"/>
</dbReference>
<evidence type="ECO:0000259" key="20">
    <source>
        <dbReference type="PROSITE" id="PS51985"/>
    </source>
</evidence>
<evidence type="ECO:0000256" key="9">
    <source>
        <dbReference type="ARBA" id="ARBA00022840"/>
    </source>
</evidence>
<keyword evidence="6" id="KW-0808">Transferase</keyword>
<dbReference type="GO" id="GO:0005524">
    <property type="term" value="F:ATP binding"/>
    <property type="evidence" value="ECO:0007669"/>
    <property type="project" value="UniProtKB-UniRule"/>
</dbReference>
<evidence type="ECO:0000256" key="3">
    <source>
        <dbReference type="ARBA" id="ARBA00020245"/>
    </source>
</evidence>
<dbReference type="FunFam" id="1.10.510.10:FF:000576">
    <property type="entry name" value="Serine/threonine-protein kinase PLK4"/>
    <property type="match status" value="1"/>
</dbReference>
<dbReference type="Pfam" id="PF18190">
    <property type="entry name" value="Plk4_PB1"/>
    <property type="match status" value="1"/>
</dbReference>
<reference evidence="21 22" key="1">
    <citation type="submission" date="2023-01" db="EMBL/GenBank/DDBJ databases">
        <authorList>
            <person name="Whitehead M."/>
        </authorList>
    </citation>
    <scope>NUCLEOTIDE SEQUENCE [LARGE SCALE GENOMIC DNA]</scope>
</reference>
<dbReference type="FunFam" id="3.30.200.20:FF:000042">
    <property type="entry name" value="Aurora kinase A"/>
    <property type="match status" value="1"/>
</dbReference>
<keyword evidence="9 17" id="KW-0067">ATP-binding</keyword>
<organism evidence="21 22">
    <name type="scientific">Macrosiphum euphorbiae</name>
    <name type="common">potato aphid</name>
    <dbReference type="NCBI Taxonomy" id="13131"/>
    <lineage>
        <taxon>Eukaryota</taxon>
        <taxon>Metazoa</taxon>
        <taxon>Ecdysozoa</taxon>
        <taxon>Arthropoda</taxon>
        <taxon>Hexapoda</taxon>
        <taxon>Insecta</taxon>
        <taxon>Pterygota</taxon>
        <taxon>Neoptera</taxon>
        <taxon>Paraneoptera</taxon>
        <taxon>Hemiptera</taxon>
        <taxon>Sternorrhyncha</taxon>
        <taxon>Aphidomorpha</taxon>
        <taxon>Aphidoidea</taxon>
        <taxon>Aphididae</taxon>
        <taxon>Macrosiphini</taxon>
        <taxon>Macrosiphum</taxon>
    </lineage>
</organism>
<evidence type="ECO:0000256" key="12">
    <source>
        <dbReference type="ARBA" id="ARBA00030332"/>
    </source>
</evidence>
<evidence type="ECO:0000256" key="11">
    <source>
        <dbReference type="ARBA" id="ARBA00023212"/>
    </source>
</evidence>
<dbReference type="SUPFAM" id="SSF56112">
    <property type="entry name" value="Protein kinase-like (PK-like)"/>
    <property type="match status" value="1"/>
</dbReference>
<dbReference type="GO" id="GO:0005814">
    <property type="term" value="C:centriole"/>
    <property type="evidence" value="ECO:0007669"/>
    <property type="project" value="UniProtKB-SubCell"/>
</dbReference>
<keyword evidence="10" id="KW-0832">Ubl conjugation</keyword>
<dbReference type="Gene3D" id="1.10.510.10">
    <property type="entry name" value="Transferase(Phosphotransferase) domain 1"/>
    <property type="match status" value="1"/>
</dbReference>
<keyword evidence="5" id="KW-0723">Serine/threonine-protein kinase</keyword>
<feature type="binding site" evidence="17">
    <location>
        <position position="135"/>
    </location>
    <ligand>
        <name>ATP</name>
        <dbReference type="ChEBI" id="CHEBI:30616"/>
    </ligand>
</feature>
<keyword evidence="4" id="KW-0963">Cytoplasm</keyword>
<keyword evidence="22" id="KW-1185">Reference proteome</keyword>
<gene>
    <name evidence="21" type="ORF">MEUPH1_LOCUS22611</name>
</gene>
<dbReference type="InterPro" id="IPR011009">
    <property type="entry name" value="Kinase-like_dom_sf"/>
</dbReference>
<dbReference type="GO" id="GO:0004674">
    <property type="term" value="F:protein serine/threonine kinase activity"/>
    <property type="evidence" value="ECO:0007669"/>
    <property type="project" value="UniProtKB-KW"/>
</dbReference>
<evidence type="ECO:0000256" key="2">
    <source>
        <dbReference type="ARBA" id="ARBA00012424"/>
    </source>
</evidence>
<comment type="catalytic activity">
    <reaction evidence="16">
        <text>L-seryl-[protein] + ATP = O-phospho-L-seryl-[protein] + ADP + H(+)</text>
        <dbReference type="Rhea" id="RHEA:17989"/>
        <dbReference type="Rhea" id="RHEA-COMP:9863"/>
        <dbReference type="Rhea" id="RHEA-COMP:11604"/>
        <dbReference type="ChEBI" id="CHEBI:15378"/>
        <dbReference type="ChEBI" id="CHEBI:29999"/>
        <dbReference type="ChEBI" id="CHEBI:30616"/>
        <dbReference type="ChEBI" id="CHEBI:83421"/>
        <dbReference type="ChEBI" id="CHEBI:456216"/>
        <dbReference type="EC" id="2.7.11.21"/>
    </reaction>
</comment>
<feature type="domain" description="Protein kinase" evidence="18">
    <location>
        <begin position="106"/>
        <end position="359"/>
    </location>
</feature>
<dbReference type="InterPro" id="IPR047108">
    <property type="entry name" value="Plk4-like_POLO_box_2_sf"/>
</dbReference>
<dbReference type="PANTHER" id="PTHR24345">
    <property type="entry name" value="SERINE/THREONINE-PROTEIN KINASE PLK"/>
    <property type="match status" value="1"/>
</dbReference>
<keyword evidence="11" id="KW-0206">Cytoskeleton</keyword>
<dbReference type="PROSITE" id="PS00107">
    <property type="entry name" value="PROTEIN_KINASE_ATP"/>
    <property type="match status" value="1"/>
</dbReference>
<dbReference type="PROSITE" id="PS50011">
    <property type="entry name" value="PROTEIN_KINASE_DOM"/>
    <property type="match status" value="1"/>
</dbReference>
<feature type="domain" description="Cryptic POLO box 2 (CPB2)" evidence="20">
    <location>
        <begin position="611"/>
        <end position="720"/>
    </location>
</feature>
<feature type="domain" description="Cryptic POLO box 1 (CPB1)" evidence="19">
    <location>
        <begin position="493"/>
        <end position="610"/>
    </location>
</feature>